<dbReference type="Gene3D" id="3.30.160.170">
    <property type="entry name" value="FlaG-like"/>
    <property type="match status" value="1"/>
</dbReference>
<evidence type="ECO:0000313" key="2">
    <source>
        <dbReference type="EMBL" id="WEJ63370.1"/>
    </source>
</evidence>
<dbReference type="EMBL" id="CP102381">
    <property type="protein sequence ID" value="WEJ63370.1"/>
    <property type="molecule type" value="Genomic_DNA"/>
</dbReference>
<dbReference type="SUPFAM" id="SSF160214">
    <property type="entry name" value="FlaG-like"/>
    <property type="match status" value="1"/>
</dbReference>
<name>A0ABY8CBK8_9GAMM</name>
<gene>
    <name evidence="2" type="ORF">NR989_03695</name>
</gene>
<dbReference type="InterPro" id="IPR035924">
    <property type="entry name" value="FlaG-like_sf"/>
</dbReference>
<keyword evidence="2" id="KW-0969">Cilium</keyword>
<dbReference type="Pfam" id="PF03646">
    <property type="entry name" value="FlaG"/>
    <property type="match status" value="1"/>
</dbReference>
<organism evidence="2 3">
    <name type="scientific">Thiomicrorhabdus lithotrophica</name>
    <dbReference type="NCBI Taxonomy" id="2949997"/>
    <lineage>
        <taxon>Bacteria</taxon>
        <taxon>Pseudomonadati</taxon>
        <taxon>Pseudomonadota</taxon>
        <taxon>Gammaproteobacteria</taxon>
        <taxon>Thiotrichales</taxon>
        <taxon>Piscirickettsiaceae</taxon>
        <taxon>Thiomicrorhabdus</taxon>
    </lineage>
</organism>
<dbReference type="InterPro" id="IPR005186">
    <property type="entry name" value="FlaG"/>
</dbReference>
<keyword evidence="2" id="KW-0966">Cell projection</keyword>
<dbReference type="PANTHER" id="PTHR37166">
    <property type="entry name" value="PROTEIN FLAG"/>
    <property type="match status" value="1"/>
</dbReference>
<accession>A0ABY8CBK8</accession>
<feature type="region of interest" description="Disordered" evidence="1">
    <location>
        <begin position="1"/>
        <end position="20"/>
    </location>
</feature>
<evidence type="ECO:0000256" key="1">
    <source>
        <dbReference type="SAM" id="MobiDB-lite"/>
    </source>
</evidence>
<proteinExistence type="predicted"/>
<keyword evidence="3" id="KW-1185">Reference proteome</keyword>
<sequence>MDVNSVNPLASSQGVKSTAELNEPTNLKVITESSAVAPKSDTQKESTEVLKAQADSLNNVLSQLGQTVTFDVDESTQYSVVKVVDKTTDEIIKQYPNEGSLQMMKNIQDYLDSVQKTGSSSKEGLTGTLFNEII</sequence>
<dbReference type="Proteomes" id="UP001222275">
    <property type="component" value="Chromosome"/>
</dbReference>
<keyword evidence="2" id="KW-0282">Flagellum</keyword>
<protein>
    <submittedName>
        <fullName evidence="2">Flagellar protein FlaG</fullName>
    </submittedName>
</protein>
<dbReference type="RefSeq" id="WP_275595623.1">
    <property type="nucleotide sequence ID" value="NZ_CP102381.1"/>
</dbReference>
<dbReference type="PANTHER" id="PTHR37166:SF1">
    <property type="entry name" value="PROTEIN FLAG"/>
    <property type="match status" value="1"/>
</dbReference>
<evidence type="ECO:0000313" key="3">
    <source>
        <dbReference type="Proteomes" id="UP001222275"/>
    </source>
</evidence>
<reference evidence="2 3" key="1">
    <citation type="submission" date="2022-06" db="EMBL/GenBank/DDBJ databases">
        <title>Thiomicrohabdus sp. nov, an obligately chemolithoautotrophic, sulfur-oxidizing bacterium isolated from beach of Guanyin Mountain. Amoy.</title>
        <authorList>
            <person name="Zhu H."/>
        </authorList>
    </citation>
    <scope>NUCLEOTIDE SEQUENCE [LARGE SCALE GENOMIC DNA]</scope>
    <source>
        <strain evidence="2 3">XGS-01</strain>
    </source>
</reference>